<dbReference type="UniPathway" id="UPA00241">
    <property type="reaction ID" value="UER00353"/>
</dbReference>
<dbReference type="GO" id="GO:0015937">
    <property type="term" value="P:coenzyme A biosynthetic process"/>
    <property type="evidence" value="ECO:0007669"/>
    <property type="project" value="UniProtKB-UniRule"/>
</dbReference>
<dbReference type="NCBIfam" id="TIGR00521">
    <property type="entry name" value="coaBC_dfp"/>
    <property type="match status" value="1"/>
</dbReference>
<dbReference type="PANTHER" id="PTHR14359">
    <property type="entry name" value="HOMO-OLIGOMERIC FLAVIN CONTAINING CYS DECARBOXYLASE FAMILY"/>
    <property type="match status" value="1"/>
</dbReference>
<accession>L0GS58</accession>
<feature type="active site" description="Proton donor" evidence="3">
    <location>
        <position position="171"/>
    </location>
</feature>
<dbReference type="eggNOG" id="COG0452">
    <property type="taxonomic scope" value="Bacteria"/>
</dbReference>
<dbReference type="GO" id="GO:0004633">
    <property type="term" value="F:phosphopantothenoylcysteine decarboxylase activity"/>
    <property type="evidence" value="ECO:0007669"/>
    <property type="project" value="UniProtKB-UniRule"/>
</dbReference>
<keyword evidence="8" id="KW-1185">Reference proteome</keyword>
<dbReference type="HOGENOM" id="CLU_033319_0_1_6"/>
<dbReference type="Gene3D" id="3.40.50.1950">
    <property type="entry name" value="Flavin prenyltransferase-like"/>
    <property type="match status" value="1"/>
</dbReference>
<comment type="function">
    <text evidence="3">Catalyzes two sequential steps in the biosynthesis of coenzyme A. In the first step cysteine is conjugated to 4'-phosphopantothenate to form 4-phosphopantothenoylcysteine. In the second step the latter compound is decarboxylated to form 4'-phosphopantotheine.</text>
</comment>
<comment type="similarity">
    <text evidence="3 4">In the N-terminal section; belongs to the HFCD (homo-oligomeric flavin containing Cys decarboxylase) superfamily.</text>
</comment>
<dbReference type="Pfam" id="PF02441">
    <property type="entry name" value="Flavoprotein"/>
    <property type="match status" value="1"/>
</dbReference>
<dbReference type="KEGG" id="tmb:Thimo_0739"/>
<dbReference type="InterPro" id="IPR036551">
    <property type="entry name" value="Flavin_trans-like"/>
</dbReference>
<evidence type="ECO:0000256" key="4">
    <source>
        <dbReference type="RuleBase" id="RU364078"/>
    </source>
</evidence>
<dbReference type="PATRIC" id="fig|765912.4.peg.726"/>
<name>L0GS58_9GAMM</name>
<keyword evidence="3 4" id="KW-0436">Ligase</keyword>
<gene>
    <name evidence="3" type="primary">coaBC</name>
    <name evidence="7" type="ORF">Thimo_0739</name>
</gene>
<protein>
    <recommendedName>
        <fullName evidence="3">Coenzyme A biosynthesis bifunctional protein CoaBC</fullName>
    </recommendedName>
    <alternativeName>
        <fullName evidence="3">DNA/pantothenate metabolism flavoprotein</fullName>
    </alternativeName>
    <alternativeName>
        <fullName evidence="3">Phosphopantothenoylcysteine synthetase/decarboxylase</fullName>
        <shortName evidence="3">PPCS-PPCDC</shortName>
    </alternativeName>
    <domain>
        <recommendedName>
            <fullName evidence="3">Phosphopantothenoylcysteine decarboxylase</fullName>
            <shortName evidence="3">PPC decarboxylase</shortName>
            <shortName evidence="3">PPC-DC</shortName>
            <ecNumber evidence="3">4.1.1.36</ecNumber>
        </recommendedName>
        <alternativeName>
            <fullName evidence="3">CoaC</fullName>
        </alternativeName>
    </domain>
    <domain>
        <recommendedName>
            <fullName evidence="3">Phosphopantothenate--cysteine ligase</fullName>
            <ecNumber evidence="3">6.3.2.5</ecNumber>
        </recommendedName>
        <alternativeName>
            <fullName evidence="3">CoaB</fullName>
        </alternativeName>
        <alternativeName>
            <fullName evidence="3">Phosphopantothenoylcysteine synthetase</fullName>
            <shortName evidence="3">PPC synthetase</shortName>
            <shortName evidence="3">PPC-S</shortName>
        </alternativeName>
    </domain>
</protein>
<feature type="region of interest" description="Phosphopantothenoylcysteine decarboxylase" evidence="3">
    <location>
        <begin position="1"/>
        <end position="205"/>
    </location>
</feature>
<comment type="similarity">
    <text evidence="3 4">In the C-terminal section; belongs to the PPC synthetase family.</text>
</comment>
<dbReference type="Pfam" id="PF04127">
    <property type="entry name" value="DFP"/>
    <property type="match status" value="1"/>
</dbReference>
<keyword evidence="1 3" id="KW-0210">Decarboxylase</keyword>
<dbReference type="InterPro" id="IPR003382">
    <property type="entry name" value="Flavoprotein"/>
</dbReference>
<evidence type="ECO:0000313" key="7">
    <source>
        <dbReference type="EMBL" id="AGA89578.1"/>
    </source>
</evidence>
<dbReference type="SUPFAM" id="SSF102645">
    <property type="entry name" value="CoaB-like"/>
    <property type="match status" value="1"/>
</dbReference>
<comment type="cofactor">
    <cofactor evidence="3">
        <name>FMN</name>
        <dbReference type="ChEBI" id="CHEBI:58210"/>
    </cofactor>
    <text evidence="3">Binds 1 FMN per subunit.</text>
</comment>
<dbReference type="EMBL" id="CP003051">
    <property type="protein sequence ID" value="AGA89578.1"/>
    <property type="molecule type" value="Genomic_DNA"/>
</dbReference>
<feature type="binding site" evidence="3">
    <location>
        <position position="294"/>
    </location>
    <ligand>
        <name>CTP</name>
        <dbReference type="ChEBI" id="CHEBI:37563"/>
    </ligand>
</feature>
<dbReference type="GO" id="GO:0015941">
    <property type="term" value="P:pantothenate catabolic process"/>
    <property type="evidence" value="ECO:0007669"/>
    <property type="project" value="InterPro"/>
</dbReference>
<evidence type="ECO:0000256" key="1">
    <source>
        <dbReference type="ARBA" id="ARBA00022793"/>
    </source>
</evidence>
<organism evidence="7 8">
    <name type="scientific">Thioflavicoccus mobilis 8321</name>
    <dbReference type="NCBI Taxonomy" id="765912"/>
    <lineage>
        <taxon>Bacteria</taxon>
        <taxon>Pseudomonadati</taxon>
        <taxon>Pseudomonadota</taxon>
        <taxon>Gammaproteobacteria</taxon>
        <taxon>Chromatiales</taxon>
        <taxon>Chromatiaceae</taxon>
        <taxon>Thioflavicoccus</taxon>
    </lineage>
</organism>
<reference evidence="7 8" key="1">
    <citation type="submission" date="2011-09" db="EMBL/GenBank/DDBJ databases">
        <title>Complete sequence of chromosome of Thioflavicoccus mobilis 8321.</title>
        <authorList>
            <consortium name="US DOE Joint Genome Institute"/>
            <person name="Lucas S."/>
            <person name="Han J."/>
            <person name="Lapidus A."/>
            <person name="Cheng J.-F."/>
            <person name="Goodwin L."/>
            <person name="Pitluck S."/>
            <person name="Peters L."/>
            <person name="Ovchinnikova G."/>
            <person name="Lu M."/>
            <person name="Detter J.C."/>
            <person name="Han C."/>
            <person name="Tapia R."/>
            <person name="Land M."/>
            <person name="Hauser L."/>
            <person name="Kyrpides N."/>
            <person name="Ivanova N."/>
            <person name="Pagani I."/>
            <person name="Vogl K."/>
            <person name="Liu Z."/>
            <person name="Imhoff J."/>
            <person name="Thiel V."/>
            <person name="Frigaard N.-U."/>
            <person name="Bryant D."/>
            <person name="Woyke T."/>
        </authorList>
    </citation>
    <scope>NUCLEOTIDE SEQUENCE [LARGE SCALE GENOMIC DNA]</scope>
    <source>
        <strain evidence="7 8">8321</strain>
    </source>
</reference>
<dbReference type="STRING" id="765912.Thimo_0739"/>
<dbReference type="EC" id="6.3.2.5" evidence="3"/>
<keyword evidence="3 4" id="KW-0288">FMN</keyword>
<dbReference type="RefSeq" id="WP_015279725.1">
    <property type="nucleotide sequence ID" value="NC_019940.1"/>
</dbReference>
<dbReference type="HAMAP" id="MF_02225">
    <property type="entry name" value="CoaBC"/>
    <property type="match status" value="1"/>
</dbReference>
<dbReference type="GO" id="GO:0046872">
    <property type="term" value="F:metal ion binding"/>
    <property type="evidence" value="ECO:0007669"/>
    <property type="project" value="UniProtKB-KW"/>
</dbReference>
<comment type="pathway">
    <text evidence="3 4">Cofactor biosynthesis; coenzyme A biosynthesis; CoA from (R)-pantothenate: step 3/5.</text>
</comment>
<dbReference type="AlphaFoldDB" id="L0GS58"/>
<comment type="pathway">
    <text evidence="3 4">Cofactor biosynthesis; coenzyme A biosynthesis; CoA from (R)-pantothenate: step 2/5.</text>
</comment>
<feature type="binding site" evidence="3">
    <location>
        <begin position="320"/>
        <end position="323"/>
    </location>
    <ligand>
        <name>CTP</name>
        <dbReference type="ChEBI" id="CHEBI:37563"/>
    </ligand>
</feature>
<comment type="catalytic activity">
    <reaction evidence="3 4">
        <text>(R)-4'-phosphopantothenate + L-cysteine + CTP = N-[(R)-4-phosphopantothenoyl]-L-cysteine + CMP + diphosphate + H(+)</text>
        <dbReference type="Rhea" id="RHEA:19397"/>
        <dbReference type="ChEBI" id="CHEBI:10986"/>
        <dbReference type="ChEBI" id="CHEBI:15378"/>
        <dbReference type="ChEBI" id="CHEBI:33019"/>
        <dbReference type="ChEBI" id="CHEBI:35235"/>
        <dbReference type="ChEBI" id="CHEBI:37563"/>
        <dbReference type="ChEBI" id="CHEBI:59458"/>
        <dbReference type="ChEBI" id="CHEBI:60377"/>
        <dbReference type="EC" id="6.3.2.5"/>
    </reaction>
</comment>
<keyword evidence="2 3" id="KW-0456">Lyase</keyword>
<sequence>MTFRLPAGATIDVSEKPATRILLGISGGIAAYKAVELVRRLRETGAEVQVVMTRAAGAFVTPLSLQAVSGRPVRQALLDPQAEAGLDHIELARWADLLLVAPATAHLMARLALGLADDLLTTLVLATTAPLVLAPAMNQRMWLHPATQENLARLTARGVRVLGPASGAQACGDDGPGRMVEPPQIVAALMAGPSPDRPAPLQGRCALITAGPTREPLDPVRFIGNRSSGRMGYALAAALAARGAEVTLVSGPSALAPPALAGLVRVETASQMAAAVMERVAGCDLFVATAAVADYRPAAPASDKIKKDAAELTIRLVRNPDILAQVAASPARPFTVGFAAETERLEEHAAAKLRAKGLDMIAANRVGGEAGGFDADDNALVVLWPGGRRAFALMPKTRLAEQLADLIVERYLASLAG</sequence>
<dbReference type="GO" id="GO:0004632">
    <property type="term" value="F:phosphopantothenate--cysteine ligase activity"/>
    <property type="evidence" value="ECO:0007669"/>
    <property type="project" value="UniProtKB-UniRule"/>
</dbReference>
<comment type="caution">
    <text evidence="3">Lacks conserved residue(s) required for the propagation of feature annotation.</text>
</comment>
<evidence type="ECO:0000259" key="5">
    <source>
        <dbReference type="Pfam" id="PF02441"/>
    </source>
</evidence>
<dbReference type="InterPro" id="IPR007085">
    <property type="entry name" value="DNA/pantothenate-metab_flavo_C"/>
</dbReference>
<keyword evidence="3" id="KW-0479">Metal-binding</keyword>
<dbReference type="GO" id="GO:0010181">
    <property type="term" value="F:FMN binding"/>
    <property type="evidence" value="ECO:0007669"/>
    <property type="project" value="UniProtKB-UniRule"/>
</dbReference>
<evidence type="ECO:0000256" key="3">
    <source>
        <dbReference type="HAMAP-Rule" id="MF_02225"/>
    </source>
</evidence>
<feature type="binding site" evidence="3">
    <location>
        <position position="304"/>
    </location>
    <ligand>
        <name>CTP</name>
        <dbReference type="ChEBI" id="CHEBI:37563"/>
    </ligand>
</feature>
<keyword evidence="3" id="KW-0511">Multifunctional enzyme</keyword>
<comment type="cofactor">
    <cofactor evidence="3">
        <name>Mg(2+)</name>
        <dbReference type="ChEBI" id="CHEBI:18420"/>
    </cofactor>
</comment>
<feature type="binding site" evidence="3">
    <location>
        <position position="356"/>
    </location>
    <ligand>
        <name>CTP</name>
        <dbReference type="ChEBI" id="CHEBI:37563"/>
    </ligand>
</feature>
<feature type="domain" description="Flavoprotein" evidence="5">
    <location>
        <begin position="20"/>
        <end position="188"/>
    </location>
</feature>
<dbReference type="Gene3D" id="3.40.50.10300">
    <property type="entry name" value="CoaB-like"/>
    <property type="match status" value="1"/>
</dbReference>
<dbReference type="EC" id="4.1.1.36" evidence="3"/>
<feature type="binding site" evidence="3">
    <location>
        <position position="352"/>
    </location>
    <ligand>
        <name>CTP</name>
        <dbReference type="ChEBI" id="CHEBI:37563"/>
    </ligand>
</feature>
<evidence type="ECO:0000259" key="6">
    <source>
        <dbReference type="Pfam" id="PF04127"/>
    </source>
</evidence>
<proteinExistence type="inferred from homology"/>
<dbReference type="OrthoDB" id="9802554at2"/>
<dbReference type="SUPFAM" id="SSF52507">
    <property type="entry name" value="Homo-oligomeric flavin-containing Cys decarboxylases, HFCD"/>
    <property type="match status" value="1"/>
</dbReference>
<keyword evidence="3 4" id="KW-0285">Flavoprotein</keyword>
<dbReference type="GO" id="GO:0071513">
    <property type="term" value="C:phosphopantothenoylcysteine decarboxylase complex"/>
    <property type="evidence" value="ECO:0007669"/>
    <property type="project" value="TreeGrafter"/>
</dbReference>
<feature type="region of interest" description="Phosphopantothenate--cysteine ligase" evidence="3">
    <location>
        <begin position="206"/>
        <end position="417"/>
    </location>
</feature>
<keyword evidence="3" id="KW-0460">Magnesium</keyword>
<comment type="catalytic activity">
    <reaction evidence="3 4">
        <text>N-[(R)-4-phosphopantothenoyl]-L-cysteine + H(+) = (R)-4'-phosphopantetheine + CO2</text>
        <dbReference type="Rhea" id="RHEA:16793"/>
        <dbReference type="ChEBI" id="CHEBI:15378"/>
        <dbReference type="ChEBI" id="CHEBI:16526"/>
        <dbReference type="ChEBI" id="CHEBI:59458"/>
        <dbReference type="ChEBI" id="CHEBI:61723"/>
        <dbReference type="EC" id="4.1.1.36"/>
    </reaction>
</comment>
<evidence type="ECO:0000313" key="8">
    <source>
        <dbReference type="Proteomes" id="UP000010816"/>
    </source>
</evidence>
<dbReference type="PANTHER" id="PTHR14359:SF6">
    <property type="entry name" value="PHOSPHOPANTOTHENOYLCYSTEINE DECARBOXYLASE"/>
    <property type="match status" value="1"/>
</dbReference>
<comment type="function">
    <text evidence="4">Catalyzes two steps in the biosynthesis of coenzyme A. In the first step cysteine is conjugated to 4'-phosphopantothenate to form 4-phosphopantothenoylcysteine, in the latter compound is decarboxylated to form 4'-phosphopantotheine.</text>
</comment>
<feature type="domain" description="DNA/pantothenate metabolism flavoprotein C-terminal" evidence="6">
    <location>
        <begin position="201"/>
        <end position="409"/>
    </location>
</feature>
<feature type="binding site" evidence="3">
    <location>
        <position position="338"/>
    </location>
    <ligand>
        <name>CTP</name>
        <dbReference type="ChEBI" id="CHEBI:37563"/>
    </ligand>
</feature>
<evidence type="ECO:0000256" key="2">
    <source>
        <dbReference type="ARBA" id="ARBA00023239"/>
    </source>
</evidence>
<dbReference type="InterPro" id="IPR005252">
    <property type="entry name" value="CoaBC"/>
</dbReference>
<dbReference type="Proteomes" id="UP000010816">
    <property type="component" value="Chromosome"/>
</dbReference>
<dbReference type="InterPro" id="IPR035929">
    <property type="entry name" value="CoaB-like_sf"/>
</dbReference>